<dbReference type="InterPro" id="IPR023198">
    <property type="entry name" value="PGP-like_dom2"/>
</dbReference>
<name>A0A0M2HIR1_9MICO</name>
<dbReference type="SUPFAM" id="SSF56784">
    <property type="entry name" value="HAD-like"/>
    <property type="match status" value="1"/>
</dbReference>
<comment type="caution">
    <text evidence="1">The sequence shown here is derived from an EMBL/GenBank/DDBJ whole genome shotgun (WGS) entry which is preliminary data.</text>
</comment>
<dbReference type="GO" id="GO:0008967">
    <property type="term" value="F:phosphoglycolate phosphatase activity"/>
    <property type="evidence" value="ECO:0007669"/>
    <property type="project" value="TreeGrafter"/>
</dbReference>
<accession>A0A0M2HIR1</accession>
<dbReference type="NCBIfam" id="TIGR01549">
    <property type="entry name" value="HAD-SF-IA-v1"/>
    <property type="match status" value="1"/>
</dbReference>
<evidence type="ECO:0000313" key="2">
    <source>
        <dbReference type="Proteomes" id="UP000033900"/>
    </source>
</evidence>
<dbReference type="Proteomes" id="UP000033900">
    <property type="component" value="Unassembled WGS sequence"/>
</dbReference>
<dbReference type="SFLD" id="SFLDS00003">
    <property type="entry name" value="Haloacid_Dehalogenase"/>
    <property type="match status" value="1"/>
</dbReference>
<dbReference type="AlphaFoldDB" id="A0A0M2HIR1"/>
<dbReference type="Gene3D" id="1.10.150.240">
    <property type="entry name" value="Putative phosphatase, domain 2"/>
    <property type="match status" value="1"/>
</dbReference>
<dbReference type="SFLD" id="SFLDG01129">
    <property type="entry name" value="C1.5:_HAD__Beta-PGM__Phosphata"/>
    <property type="match status" value="1"/>
</dbReference>
<gene>
    <name evidence="1" type="primary">yieH</name>
    <name evidence="1" type="ORF">RS84_03270</name>
</gene>
<dbReference type="STRING" id="273678.RS84_03270"/>
<dbReference type="PANTHER" id="PTHR43434">
    <property type="entry name" value="PHOSPHOGLYCOLATE PHOSPHATASE"/>
    <property type="match status" value="1"/>
</dbReference>
<protein>
    <submittedName>
        <fullName evidence="1">6-phosphogluconate phosphatase</fullName>
        <ecNumber evidence="1">3.1.3.-</ecNumber>
    </submittedName>
</protein>
<organism evidence="1 2">
    <name type="scientific">Microbacterium hydrocarbonoxydans</name>
    <dbReference type="NCBI Taxonomy" id="273678"/>
    <lineage>
        <taxon>Bacteria</taxon>
        <taxon>Bacillati</taxon>
        <taxon>Actinomycetota</taxon>
        <taxon>Actinomycetes</taxon>
        <taxon>Micrococcales</taxon>
        <taxon>Microbacteriaceae</taxon>
        <taxon>Microbacterium</taxon>
    </lineage>
</organism>
<evidence type="ECO:0000313" key="1">
    <source>
        <dbReference type="EMBL" id="KJL46630.1"/>
    </source>
</evidence>
<dbReference type="SFLD" id="SFLDG01135">
    <property type="entry name" value="C1.5.6:_HAD__Beta-PGM__Phospha"/>
    <property type="match status" value="1"/>
</dbReference>
<dbReference type="EMBL" id="JYJB01000010">
    <property type="protein sequence ID" value="KJL46630.1"/>
    <property type="molecule type" value="Genomic_DNA"/>
</dbReference>
<dbReference type="InterPro" id="IPR023214">
    <property type="entry name" value="HAD_sf"/>
</dbReference>
<dbReference type="InterPro" id="IPR050155">
    <property type="entry name" value="HAD-like_hydrolase_sf"/>
</dbReference>
<dbReference type="GO" id="GO:0005829">
    <property type="term" value="C:cytosol"/>
    <property type="evidence" value="ECO:0007669"/>
    <property type="project" value="TreeGrafter"/>
</dbReference>
<reference evidence="1 2" key="1">
    <citation type="submission" date="2015-02" db="EMBL/GenBank/DDBJ databases">
        <title>Draft genome sequences of ten Microbacterium spp. with emphasis on heavy metal contaminated environments.</title>
        <authorList>
            <person name="Corretto E."/>
        </authorList>
    </citation>
    <scope>NUCLEOTIDE SEQUENCE [LARGE SCALE GENOMIC DNA]</scope>
    <source>
        <strain evidence="1 2">SA35</strain>
    </source>
</reference>
<dbReference type="PATRIC" id="fig|273678.4.peg.3264"/>
<dbReference type="InterPro" id="IPR036412">
    <property type="entry name" value="HAD-like_sf"/>
</dbReference>
<keyword evidence="1" id="KW-0378">Hydrolase</keyword>
<dbReference type="EC" id="3.1.3.-" evidence="1"/>
<keyword evidence="2" id="KW-1185">Reference proteome</keyword>
<dbReference type="InterPro" id="IPR006439">
    <property type="entry name" value="HAD-SF_hydro_IA"/>
</dbReference>
<dbReference type="Gene3D" id="3.40.50.1000">
    <property type="entry name" value="HAD superfamily/HAD-like"/>
    <property type="match status" value="1"/>
</dbReference>
<proteinExistence type="predicted"/>
<dbReference type="PANTHER" id="PTHR43434:SF1">
    <property type="entry name" value="PHOSPHOGLYCOLATE PHOSPHATASE"/>
    <property type="match status" value="1"/>
</dbReference>
<sequence>MWPCRVRRLSSSTARSTSPDAVPGSIELVIFDCDGVLVDSERLSVEVDRHVLAHFDWDLTHEEIVHRFVGRSADHFRAEIEAHIGRRLGDDWEEPFQHLYREAFDRELVAVDGVEAALDAIPLATCVASSGSHEKIRRNLALTGLLSRFDGRIFSADDVDEGKPAPDLFLHAAARMGVAPSRCAVVEDSRFGVRAARAAGMRSYGYAGGLTPAKWLEGENTEVFSDMAELPALLGVVAAG</sequence>
<dbReference type="CDD" id="cd07526">
    <property type="entry name" value="HAD_BPGM_like"/>
    <property type="match status" value="1"/>
</dbReference>
<dbReference type="NCBIfam" id="TIGR01509">
    <property type="entry name" value="HAD-SF-IA-v3"/>
    <property type="match status" value="1"/>
</dbReference>
<dbReference type="GO" id="GO:0006281">
    <property type="term" value="P:DNA repair"/>
    <property type="evidence" value="ECO:0007669"/>
    <property type="project" value="TreeGrafter"/>
</dbReference>
<dbReference type="Pfam" id="PF00702">
    <property type="entry name" value="Hydrolase"/>
    <property type="match status" value="1"/>
</dbReference>